<dbReference type="Pfam" id="PF01467">
    <property type="entry name" value="CTP_transf_like"/>
    <property type="match status" value="1"/>
</dbReference>
<evidence type="ECO:0000313" key="15">
    <source>
        <dbReference type="Proteomes" id="UP000680714"/>
    </source>
</evidence>
<sequence>MTELSVLAERVAGLKDKPVLCVGDAMLDRFVYGAVERISPEAPIPVLRIEREAAMLGGAGNVVRNLVALGAIPTFVAVVGDDDAGREVGRLLGDHAGIDPCLVVEGKRQTTIKTRFFASSQQLLRADRETSMPLAAHSLKQVLDRARGLIAQSGCVVLSDYGKGVLCAPVPAELIAAAHAAGKPVVVDPKGNDYSRYRGATVLTPNRKELQEATGMNVDGDEAIVAACRHLIDSCGIGAVLATRSQDGMTLVTDDGQVHHLPAEAREVFDVSGAGDTVVATLAAALAAGGSLLDGARLANVAAGIVVAKVGTAVAYADEVVAALHHDELMLGETKVLGWDGAADVAEIWRRKGESVGFTNGCFDLLHPGHISLLTQARAACDRLVVGLNSDASVGRLKGPTRPVQSEAARATVLASLSMVDLVVIFGEDTPLQLIRHLRPDILVKGADYTVETVVGAADVMSWGGKVVLANLVQGQSTTNTIKKMNGA</sequence>
<keyword evidence="15" id="KW-1185">Reference proteome</keyword>
<comment type="similarity">
    <text evidence="11">In the N-terminal section; belongs to the carbohydrate kinase PfkB family.</text>
</comment>
<dbReference type="NCBIfam" id="TIGR02198">
    <property type="entry name" value="rfaE_dom_I"/>
    <property type="match status" value="1"/>
</dbReference>
<dbReference type="Proteomes" id="UP000680714">
    <property type="component" value="Unassembled WGS sequence"/>
</dbReference>
<evidence type="ECO:0000256" key="4">
    <source>
        <dbReference type="ARBA" id="ARBA00022695"/>
    </source>
</evidence>
<evidence type="ECO:0000256" key="6">
    <source>
        <dbReference type="ARBA" id="ARBA00022777"/>
    </source>
</evidence>
<keyword evidence="4 11" id="KW-0548">Nucleotidyltransferase</keyword>
<evidence type="ECO:0000256" key="7">
    <source>
        <dbReference type="ARBA" id="ARBA00022840"/>
    </source>
</evidence>
<comment type="pathway">
    <text evidence="11">Nucleotide-sugar biosynthesis; ADP-L-glycero-beta-D-manno-heptose biosynthesis; ADP-L-glycero-beta-D-manno-heptose from D-glycero-beta-D-manno-heptose 7-phosphate: step 1/4.</text>
</comment>
<keyword evidence="8 11" id="KW-0511">Multifunctional enzyme</keyword>
<feature type="region of interest" description="Ribokinase" evidence="11">
    <location>
        <begin position="1"/>
        <end position="330"/>
    </location>
</feature>
<feature type="binding site" evidence="11">
    <location>
        <begin position="206"/>
        <end position="209"/>
    </location>
    <ligand>
        <name>ATP</name>
        <dbReference type="ChEBI" id="CHEBI:30616"/>
    </ligand>
</feature>
<protein>
    <recommendedName>
        <fullName evidence="11">Bifunctional protein HldE</fullName>
    </recommendedName>
    <domain>
        <recommendedName>
            <fullName evidence="11">D-beta-D-heptose 7-phosphate kinase</fullName>
            <ecNumber evidence="11">2.7.1.167</ecNumber>
        </recommendedName>
        <alternativeName>
            <fullName evidence="11">D-beta-D-heptose 7-phosphotransferase</fullName>
        </alternativeName>
        <alternativeName>
            <fullName evidence="11">D-glycero-beta-D-manno-heptose-7-phosphate kinase</fullName>
        </alternativeName>
    </domain>
    <domain>
        <recommendedName>
            <fullName evidence="11">D-beta-D-heptose 1-phosphate adenylyltransferase</fullName>
            <ecNumber evidence="11">2.7.7.70</ecNumber>
        </recommendedName>
        <alternativeName>
            <fullName evidence="11">D-glycero-beta-D-manno-heptose 1-phosphate adenylyltransferase</fullName>
        </alternativeName>
    </domain>
</protein>
<comment type="function">
    <text evidence="1 11">Catalyzes the phosphorylation of D-glycero-D-manno-heptose 7-phosphate at the C-1 position to selectively form D-glycero-beta-D-manno-heptose-1,7-bisphosphate.</text>
</comment>
<keyword evidence="7 11" id="KW-0067">ATP-binding</keyword>
<evidence type="ECO:0000256" key="2">
    <source>
        <dbReference type="ARBA" id="ARBA00003753"/>
    </source>
</evidence>
<dbReference type="InterPro" id="IPR011611">
    <property type="entry name" value="PfkB_dom"/>
</dbReference>
<dbReference type="SUPFAM" id="SSF53613">
    <property type="entry name" value="Ribokinase-like"/>
    <property type="match status" value="1"/>
</dbReference>
<keyword evidence="3 11" id="KW-0808">Transferase</keyword>
<gene>
    <name evidence="14" type="primary">rfaE1</name>
    <name evidence="11" type="synonym">hldE</name>
    <name evidence="14" type="ORF">KEC16_14010</name>
</gene>
<feature type="domain" description="Cytidyltransferase-like" evidence="13">
    <location>
        <begin position="358"/>
        <end position="453"/>
    </location>
</feature>
<evidence type="ECO:0000259" key="12">
    <source>
        <dbReference type="Pfam" id="PF00294"/>
    </source>
</evidence>
<feature type="domain" description="Carbohydrate kinase PfkB" evidence="12">
    <location>
        <begin position="19"/>
        <end position="313"/>
    </location>
</feature>
<dbReference type="EC" id="2.7.1.167" evidence="11"/>
<comment type="subunit">
    <text evidence="11">Homodimer.</text>
</comment>
<evidence type="ECO:0000256" key="3">
    <source>
        <dbReference type="ARBA" id="ARBA00022679"/>
    </source>
</evidence>
<keyword evidence="6 11" id="KW-0418">Kinase</keyword>
<dbReference type="InterPro" id="IPR023030">
    <property type="entry name" value="Bifunc_HldE"/>
</dbReference>
<name>A0ABS5IEJ6_9PROT</name>
<dbReference type="EMBL" id="JAGTUF010000014">
    <property type="protein sequence ID" value="MBR9972835.1"/>
    <property type="molecule type" value="Genomic_DNA"/>
</dbReference>
<evidence type="ECO:0000256" key="10">
    <source>
        <dbReference type="ARBA" id="ARBA00047428"/>
    </source>
</evidence>
<comment type="function">
    <text evidence="2 11">Catalyzes the ADP transfer from ATP to D-glycero-beta-D-manno-heptose 1-phosphate, yielding ADP-D-glycero-beta-D-manno-heptose.</text>
</comment>
<comment type="caution">
    <text evidence="14">The sequence shown here is derived from an EMBL/GenBank/DDBJ whole genome shotgun (WGS) entry which is preliminary data.</text>
</comment>
<evidence type="ECO:0000256" key="11">
    <source>
        <dbReference type="HAMAP-Rule" id="MF_01603"/>
    </source>
</evidence>
<keyword evidence="5 11" id="KW-0547">Nucleotide-binding</keyword>
<dbReference type="Gene3D" id="3.40.1190.20">
    <property type="match status" value="1"/>
</dbReference>
<dbReference type="NCBIfam" id="TIGR00125">
    <property type="entry name" value="cyt_tran_rel"/>
    <property type="match status" value="1"/>
</dbReference>
<comment type="catalytic activity">
    <reaction evidence="11">
        <text>D-glycero-beta-D-manno-heptose 7-phosphate + ATP = D-glycero-beta-D-manno-heptose 1,7-bisphosphate + ADP + H(+)</text>
        <dbReference type="Rhea" id="RHEA:27473"/>
        <dbReference type="ChEBI" id="CHEBI:15378"/>
        <dbReference type="ChEBI" id="CHEBI:30616"/>
        <dbReference type="ChEBI" id="CHEBI:60204"/>
        <dbReference type="ChEBI" id="CHEBI:60208"/>
        <dbReference type="ChEBI" id="CHEBI:456216"/>
        <dbReference type="EC" id="2.7.1.167"/>
    </reaction>
</comment>
<comment type="catalytic activity">
    <reaction evidence="10 11">
        <text>D-glycero-beta-D-manno-heptose 1-phosphate + ATP + H(+) = ADP-D-glycero-beta-D-manno-heptose + diphosphate</text>
        <dbReference type="Rhea" id="RHEA:27465"/>
        <dbReference type="ChEBI" id="CHEBI:15378"/>
        <dbReference type="ChEBI" id="CHEBI:30616"/>
        <dbReference type="ChEBI" id="CHEBI:33019"/>
        <dbReference type="ChEBI" id="CHEBI:59967"/>
        <dbReference type="ChEBI" id="CHEBI:61593"/>
        <dbReference type="EC" id="2.7.7.70"/>
    </reaction>
</comment>
<evidence type="ECO:0000256" key="1">
    <source>
        <dbReference type="ARBA" id="ARBA00002319"/>
    </source>
</evidence>
<dbReference type="InterPro" id="IPR011913">
    <property type="entry name" value="RfaE_dom_I"/>
</dbReference>
<evidence type="ECO:0000259" key="13">
    <source>
        <dbReference type="Pfam" id="PF01467"/>
    </source>
</evidence>
<dbReference type="EC" id="2.7.7.70" evidence="11"/>
<dbReference type="NCBIfam" id="TIGR02199">
    <property type="entry name" value="rfaE_dom_II"/>
    <property type="match status" value="1"/>
</dbReference>
<comment type="pathway">
    <text evidence="11">Nucleotide-sugar biosynthesis; ADP-L-glycero-beta-D-manno-heptose biosynthesis; ADP-L-glycero-beta-D-manno-heptose from D-glycero-beta-D-manno-heptose 7-phosphate: step 3/4.</text>
</comment>
<comment type="similarity">
    <text evidence="11">In the C-terminal section; belongs to the cytidylyltransferase family.</text>
</comment>
<dbReference type="Pfam" id="PF00294">
    <property type="entry name" value="PfkB"/>
    <property type="match status" value="1"/>
</dbReference>
<dbReference type="RefSeq" id="WP_211549981.1">
    <property type="nucleotide sequence ID" value="NZ_JAGTUF010000014.1"/>
</dbReference>
<keyword evidence="9 11" id="KW-0119">Carbohydrate metabolism</keyword>
<dbReference type="PANTHER" id="PTHR46969:SF1">
    <property type="entry name" value="BIFUNCTIONAL PROTEIN HLDE"/>
    <property type="match status" value="1"/>
</dbReference>
<dbReference type="InterPro" id="IPR029056">
    <property type="entry name" value="Ribokinase-like"/>
</dbReference>
<dbReference type="Gene3D" id="3.40.50.620">
    <property type="entry name" value="HUPs"/>
    <property type="match status" value="1"/>
</dbReference>
<evidence type="ECO:0000256" key="9">
    <source>
        <dbReference type="ARBA" id="ARBA00023277"/>
    </source>
</evidence>
<dbReference type="CDD" id="cd01172">
    <property type="entry name" value="RfaE_like"/>
    <property type="match status" value="1"/>
</dbReference>
<dbReference type="PANTHER" id="PTHR46969">
    <property type="entry name" value="BIFUNCTIONAL PROTEIN HLDE"/>
    <property type="match status" value="1"/>
</dbReference>
<dbReference type="InterPro" id="IPR004821">
    <property type="entry name" value="Cyt_trans-like"/>
</dbReference>
<evidence type="ECO:0000256" key="8">
    <source>
        <dbReference type="ARBA" id="ARBA00023268"/>
    </source>
</evidence>
<dbReference type="InterPro" id="IPR014729">
    <property type="entry name" value="Rossmann-like_a/b/a_fold"/>
</dbReference>
<proteinExistence type="inferred from homology"/>
<reference evidence="14 15" key="1">
    <citation type="submission" date="2021-04" db="EMBL/GenBank/DDBJ databases">
        <title>Magnetospirillum sulfuroxidans sp. nov., a facultative chemolithoautotrophic sulfur-oxidizing alphaproteobacterium isolated from freshwater sediment and proposals for Paramagetospirillum gen. nov., and Magnetospirillaceae fam. nov.</title>
        <authorList>
            <person name="Koziaeva V."/>
            <person name="Geelhoed J.S."/>
            <person name="Sorokin D.Y."/>
            <person name="Grouzdev D.S."/>
        </authorList>
    </citation>
    <scope>NUCLEOTIDE SEQUENCE [LARGE SCALE GENOMIC DNA]</scope>
    <source>
        <strain evidence="14 15">J10</strain>
    </source>
</reference>
<accession>A0ABS5IEJ6</accession>
<dbReference type="InterPro" id="IPR011914">
    <property type="entry name" value="RfaE_dom_II"/>
</dbReference>
<feature type="region of interest" description="Cytidylyltransferase" evidence="11">
    <location>
        <begin position="358"/>
        <end position="488"/>
    </location>
</feature>
<dbReference type="GO" id="GO:0016301">
    <property type="term" value="F:kinase activity"/>
    <property type="evidence" value="ECO:0007669"/>
    <property type="project" value="UniProtKB-KW"/>
</dbReference>
<dbReference type="HAMAP" id="MF_01603">
    <property type="entry name" value="HldE"/>
    <property type="match status" value="1"/>
</dbReference>
<evidence type="ECO:0000256" key="5">
    <source>
        <dbReference type="ARBA" id="ARBA00022741"/>
    </source>
</evidence>
<dbReference type="SUPFAM" id="SSF52374">
    <property type="entry name" value="Nucleotidylyl transferase"/>
    <property type="match status" value="1"/>
</dbReference>
<feature type="active site" evidence="11">
    <location>
        <position position="276"/>
    </location>
</feature>
<evidence type="ECO:0000313" key="14">
    <source>
        <dbReference type="EMBL" id="MBR9972835.1"/>
    </source>
</evidence>
<organism evidence="14 15">
    <name type="scientific">Magnetospirillum sulfuroxidans</name>
    <dbReference type="NCBI Taxonomy" id="611300"/>
    <lineage>
        <taxon>Bacteria</taxon>
        <taxon>Pseudomonadati</taxon>
        <taxon>Pseudomonadota</taxon>
        <taxon>Alphaproteobacteria</taxon>
        <taxon>Rhodospirillales</taxon>
        <taxon>Rhodospirillaceae</taxon>
        <taxon>Magnetospirillum</taxon>
    </lineage>
</organism>